<dbReference type="Proteomes" id="UP001215598">
    <property type="component" value="Unassembled WGS sequence"/>
</dbReference>
<organism evidence="2 3">
    <name type="scientific">Mycena metata</name>
    <dbReference type="NCBI Taxonomy" id="1033252"/>
    <lineage>
        <taxon>Eukaryota</taxon>
        <taxon>Fungi</taxon>
        <taxon>Dikarya</taxon>
        <taxon>Basidiomycota</taxon>
        <taxon>Agaricomycotina</taxon>
        <taxon>Agaricomycetes</taxon>
        <taxon>Agaricomycetidae</taxon>
        <taxon>Agaricales</taxon>
        <taxon>Marasmiineae</taxon>
        <taxon>Mycenaceae</taxon>
        <taxon>Mycena</taxon>
    </lineage>
</organism>
<feature type="region of interest" description="Disordered" evidence="1">
    <location>
        <begin position="1"/>
        <end position="131"/>
    </location>
</feature>
<sequence>MAGMKHRNASDASVPARGGDKDEKKKNGSGRSSLLGKKIRRRRNTARTKMTDERERMRGGTTTSPPKTSVPASASNIHVRDVNSSQNPHGQISALPMQSRRKSPKSSAAKTQEIPKNKTSHSPPNLRSTTANKLCPIGNIRVRPTPLVQSLVPLRAVGRGGGTISFWPRLFRCLRECLNKSPTPSSRGRSVKCKRRPCAQTRASSGTTSRIGSVGIALSSSPVAPCLSQITVRWIPARHGQGEGGGM</sequence>
<proteinExistence type="predicted"/>
<keyword evidence="3" id="KW-1185">Reference proteome</keyword>
<comment type="caution">
    <text evidence="2">The sequence shown here is derived from an EMBL/GenBank/DDBJ whole genome shotgun (WGS) entry which is preliminary data.</text>
</comment>
<protein>
    <submittedName>
        <fullName evidence="2">Uncharacterized protein</fullName>
    </submittedName>
</protein>
<dbReference type="EMBL" id="JARKIB010000042">
    <property type="protein sequence ID" value="KAJ7758397.1"/>
    <property type="molecule type" value="Genomic_DNA"/>
</dbReference>
<accession>A0AAD7NF64</accession>
<evidence type="ECO:0000256" key="1">
    <source>
        <dbReference type="SAM" id="MobiDB-lite"/>
    </source>
</evidence>
<feature type="compositionally biased region" description="Basic residues" evidence="1">
    <location>
        <begin position="37"/>
        <end position="46"/>
    </location>
</feature>
<feature type="compositionally biased region" description="Polar residues" evidence="1">
    <location>
        <begin position="60"/>
        <end position="90"/>
    </location>
</feature>
<feature type="compositionally biased region" description="Polar residues" evidence="1">
    <location>
        <begin position="120"/>
        <end position="131"/>
    </location>
</feature>
<dbReference type="AlphaFoldDB" id="A0AAD7NF64"/>
<gene>
    <name evidence="2" type="ORF">B0H16DRAFT_1689380</name>
</gene>
<evidence type="ECO:0000313" key="2">
    <source>
        <dbReference type="EMBL" id="KAJ7758397.1"/>
    </source>
</evidence>
<evidence type="ECO:0000313" key="3">
    <source>
        <dbReference type="Proteomes" id="UP001215598"/>
    </source>
</evidence>
<name>A0AAD7NF64_9AGAR</name>
<feature type="compositionally biased region" description="Basic and acidic residues" evidence="1">
    <location>
        <begin position="49"/>
        <end position="58"/>
    </location>
</feature>
<reference evidence="2" key="1">
    <citation type="submission" date="2023-03" db="EMBL/GenBank/DDBJ databases">
        <title>Massive genome expansion in bonnet fungi (Mycena s.s.) driven by repeated elements and novel gene families across ecological guilds.</title>
        <authorList>
            <consortium name="Lawrence Berkeley National Laboratory"/>
            <person name="Harder C.B."/>
            <person name="Miyauchi S."/>
            <person name="Viragh M."/>
            <person name="Kuo A."/>
            <person name="Thoen E."/>
            <person name="Andreopoulos B."/>
            <person name="Lu D."/>
            <person name="Skrede I."/>
            <person name="Drula E."/>
            <person name="Henrissat B."/>
            <person name="Morin E."/>
            <person name="Kohler A."/>
            <person name="Barry K."/>
            <person name="LaButti K."/>
            <person name="Morin E."/>
            <person name="Salamov A."/>
            <person name="Lipzen A."/>
            <person name="Mereny Z."/>
            <person name="Hegedus B."/>
            <person name="Baldrian P."/>
            <person name="Stursova M."/>
            <person name="Weitz H."/>
            <person name="Taylor A."/>
            <person name="Grigoriev I.V."/>
            <person name="Nagy L.G."/>
            <person name="Martin F."/>
            <person name="Kauserud H."/>
        </authorList>
    </citation>
    <scope>NUCLEOTIDE SEQUENCE</scope>
    <source>
        <strain evidence="2">CBHHK182m</strain>
    </source>
</reference>